<dbReference type="PANTHER" id="PTHR43072">
    <property type="entry name" value="N-ACETYLTRANSFERASE"/>
    <property type="match status" value="1"/>
</dbReference>
<protein>
    <submittedName>
        <fullName evidence="2">Acetyltransferase</fullName>
    </submittedName>
</protein>
<dbReference type="OrthoDB" id="2861902at2"/>
<dbReference type="Pfam" id="PF00583">
    <property type="entry name" value="Acetyltransf_1"/>
    <property type="match status" value="2"/>
</dbReference>
<gene>
    <name evidence="2" type="ORF">AZF04_01790</name>
</gene>
<organism evidence="2 3">
    <name type="scientific">Alkalihalobacillus trypoxylicola</name>
    <dbReference type="NCBI Taxonomy" id="519424"/>
    <lineage>
        <taxon>Bacteria</taxon>
        <taxon>Bacillati</taxon>
        <taxon>Bacillota</taxon>
        <taxon>Bacilli</taxon>
        <taxon>Bacillales</taxon>
        <taxon>Bacillaceae</taxon>
        <taxon>Alkalihalobacillus</taxon>
    </lineage>
</organism>
<dbReference type="PROSITE" id="PS51186">
    <property type="entry name" value="GNAT"/>
    <property type="match status" value="2"/>
</dbReference>
<name>A0A162F9G7_9BACI</name>
<sequence>MKLHYQSLKRLKVQDMVNLWNQEMGADFPMSERLLIQNSFSDCNLFFEGSYLTLNEQDELVGFIISKMFQENREVNLGQDVGWIQVLVVHKDYRNQGIGSELLRKAEGAFQNQNIKEIMLGRDPFHFFPGIPANYEQTIRWFESQGYELNEPYGRDYDMVRSFKDQEEVTLPVIQNISFTILKIEEKDQFLHFLKQSFPGRWQYEAHKYFEMGGVGREFVVVKKEGSIIGFCRINDLSSPIIAQNVYWSSLFEHNLGGIGPLGVAKEERKSGYGIAVVEAAIYYLRKRGVSSMVIDWTGLVSFYEKLGFKEWKSYRNLQKNLG</sequence>
<dbReference type="AlphaFoldDB" id="A0A162F9G7"/>
<reference evidence="2" key="1">
    <citation type="submission" date="2016-02" db="EMBL/GenBank/DDBJ databases">
        <title>Genome sequence of Bacillus trypoxylicola KCTC 13244(T).</title>
        <authorList>
            <person name="Jeong H."/>
            <person name="Park S.-H."/>
            <person name="Choi S.-K."/>
        </authorList>
    </citation>
    <scope>NUCLEOTIDE SEQUENCE [LARGE SCALE GENOMIC DNA]</scope>
    <source>
        <strain evidence="2">KCTC 13244</strain>
    </source>
</reference>
<evidence type="ECO:0000313" key="3">
    <source>
        <dbReference type="Proteomes" id="UP000075806"/>
    </source>
</evidence>
<evidence type="ECO:0000313" key="2">
    <source>
        <dbReference type="EMBL" id="KYG35091.1"/>
    </source>
</evidence>
<proteinExistence type="predicted"/>
<dbReference type="EMBL" id="LTAO01000001">
    <property type="protein sequence ID" value="KYG35091.1"/>
    <property type="molecule type" value="Genomic_DNA"/>
</dbReference>
<dbReference type="SUPFAM" id="SSF55729">
    <property type="entry name" value="Acyl-CoA N-acyltransferases (Nat)"/>
    <property type="match status" value="2"/>
</dbReference>
<accession>A0A162F9G7</accession>
<dbReference type="InterPro" id="IPR016181">
    <property type="entry name" value="Acyl_CoA_acyltransferase"/>
</dbReference>
<evidence type="ECO:0000259" key="1">
    <source>
        <dbReference type="PROSITE" id="PS51186"/>
    </source>
</evidence>
<dbReference type="STRING" id="519424.AZF04_01790"/>
<keyword evidence="3" id="KW-1185">Reference proteome</keyword>
<feature type="domain" description="N-acetyltransferase" evidence="1">
    <location>
        <begin position="3"/>
        <end position="167"/>
    </location>
</feature>
<keyword evidence="2" id="KW-0808">Transferase</keyword>
<dbReference type="GO" id="GO:0016747">
    <property type="term" value="F:acyltransferase activity, transferring groups other than amino-acyl groups"/>
    <property type="evidence" value="ECO:0007669"/>
    <property type="project" value="InterPro"/>
</dbReference>
<dbReference type="InterPro" id="IPR000182">
    <property type="entry name" value="GNAT_dom"/>
</dbReference>
<dbReference type="Gene3D" id="3.40.630.30">
    <property type="match status" value="2"/>
</dbReference>
<feature type="domain" description="N-acetyltransferase" evidence="1">
    <location>
        <begin position="177"/>
        <end position="323"/>
    </location>
</feature>
<dbReference type="Proteomes" id="UP000075806">
    <property type="component" value="Unassembled WGS sequence"/>
</dbReference>
<comment type="caution">
    <text evidence="2">The sequence shown here is derived from an EMBL/GenBank/DDBJ whole genome shotgun (WGS) entry which is preliminary data.</text>
</comment>
<dbReference type="CDD" id="cd04301">
    <property type="entry name" value="NAT_SF"/>
    <property type="match status" value="2"/>
</dbReference>